<name>E1ZPC4_CHLVA</name>
<dbReference type="Proteomes" id="UP000008141">
    <property type="component" value="Unassembled WGS sequence"/>
</dbReference>
<keyword evidence="4" id="KW-1017">Isopeptide bond</keyword>
<keyword evidence="3" id="KW-0963">Cytoplasm</keyword>
<evidence type="ECO:0000256" key="9">
    <source>
        <dbReference type="ARBA" id="ARBA00023242"/>
    </source>
</evidence>
<dbReference type="STRING" id="554065.E1ZPC4"/>
<keyword evidence="7" id="KW-0805">Transcription regulation</keyword>
<reference evidence="11 12" key="1">
    <citation type="journal article" date="2010" name="Plant Cell">
        <title>The Chlorella variabilis NC64A genome reveals adaptation to photosymbiosis, coevolution with viruses, and cryptic sex.</title>
        <authorList>
            <person name="Blanc G."/>
            <person name="Duncan G."/>
            <person name="Agarkova I."/>
            <person name="Borodovsky M."/>
            <person name="Gurnon J."/>
            <person name="Kuo A."/>
            <person name="Lindquist E."/>
            <person name="Lucas S."/>
            <person name="Pangilinan J."/>
            <person name="Polle J."/>
            <person name="Salamov A."/>
            <person name="Terry A."/>
            <person name="Yamada T."/>
            <person name="Dunigan D.D."/>
            <person name="Grigoriev I.V."/>
            <person name="Claverie J.M."/>
            <person name="Van Etten J.L."/>
        </authorList>
    </citation>
    <scope>NUCLEOTIDE SEQUENCE [LARGE SCALE GENOMIC DNA]</scope>
    <source>
        <strain evidence="11 12">NC64A</strain>
    </source>
</reference>
<evidence type="ECO:0000256" key="7">
    <source>
        <dbReference type="ARBA" id="ARBA00023015"/>
    </source>
</evidence>
<dbReference type="RefSeq" id="XP_005844330.1">
    <property type="nucleotide sequence ID" value="XM_005844268.1"/>
</dbReference>
<keyword evidence="8" id="KW-0804">Transcription</keyword>
<dbReference type="FunCoup" id="E1ZPC4">
    <property type="interactions" value="147"/>
</dbReference>
<evidence type="ECO:0000313" key="11">
    <source>
        <dbReference type="EMBL" id="EFN52228.1"/>
    </source>
</evidence>
<evidence type="ECO:0000256" key="5">
    <source>
        <dbReference type="ARBA" id="ARBA00022553"/>
    </source>
</evidence>
<dbReference type="AlphaFoldDB" id="E1ZPC4"/>
<evidence type="ECO:0000259" key="10">
    <source>
        <dbReference type="Pfam" id="PF10497"/>
    </source>
</evidence>
<evidence type="ECO:0000313" key="12">
    <source>
        <dbReference type="Proteomes" id="UP000008141"/>
    </source>
</evidence>
<evidence type="ECO:0000256" key="6">
    <source>
        <dbReference type="ARBA" id="ARBA00022843"/>
    </source>
</evidence>
<organism evidence="12">
    <name type="scientific">Chlorella variabilis</name>
    <name type="common">Green alga</name>
    <dbReference type="NCBI Taxonomy" id="554065"/>
    <lineage>
        <taxon>Eukaryota</taxon>
        <taxon>Viridiplantae</taxon>
        <taxon>Chlorophyta</taxon>
        <taxon>core chlorophytes</taxon>
        <taxon>Trebouxiophyceae</taxon>
        <taxon>Chlorellales</taxon>
        <taxon>Chlorellaceae</taxon>
        <taxon>Chlorella clade</taxon>
        <taxon>Chlorella</taxon>
    </lineage>
</organism>
<dbReference type="eggNOG" id="ENOG502QWH1">
    <property type="taxonomic scope" value="Eukaryota"/>
</dbReference>
<proteinExistence type="predicted"/>
<dbReference type="InterPro" id="IPR040221">
    <property type="entry name" value="CDCA7/CDA7L"/>
</dbReference>
<dbReference type="GO" id="GO:0005737">
    <property type="term" value="C:cytoplasm"/>
    <property type="evidence" value="ECO:0007669"/>
    <property type="project" value="UniProtKB-SubCell"/>
</dbReference>
<dbReference type="OrthoDB" id="298344at2759"/>
<dbReference type="PANTHER" id="PTHR31169">
    <property type="entry name" value="OS05G0300700 PROTEIN"/>
    <property type="match status" value="1"/>
</dbReference>
<feature type="domain" description="Zinc-finger" evidence="10">
    <location>
        <begin position="143"/>
        <end position="232"/>
    </location>
</feature>
<dbReference type="KEGG" id="cvr:CHLNCDRAFT_54548"/>
<accession>E1ZPC4</accession>
<dbReference type="EMBL" id="GL433857">
    <property type="protein sequence ID" value="EFN52228.1"/>
    <property type="molecule type" value="Genomic_DNA"/>
</dbReference>
<dbReference type="GeneID" id="17351766"/>
<keyword evidence="9" id="KW-0539">Nucleus</keyword>
<dbReference type="PANTHER" id="PTHR31169:SF23">
    <property type="entry name" value="OS03G0572250 PROTEIN"/>
    <property type="match status" value="1"/>
</dbReference>
<sequence>MALSQLELERQARIAANQARLQSIGLLDTVQGIASAQVAAARTHRKAPAARASGAARRAAGTLPPGRVRRSERVAGIDAPNYNENTRLLSLADGEAGSRDRRLMRENVAEEVYDVEHLDALGSHKQEWELFVDGYDASSNRIYDKVNGLTCHQCRQKTLGKRTSCSGCHSLQGVLCGDCLFMRYGENVDEANANPDWLCPLCRDICNCSFHRSKRGWAPTGTLYRHAIAEGRQTEYGCCVPNVGRAAHVSAHMMH</sequence>
<keyword evidence="12" id="KW-1185">Reference proteome</keyword>
<evidence type="ECO:0000256" key="8">
    <source>
        <dbReference type="ARBA" id="ARBA00023163"/>
    </source>
</evidence>
<keyword evidence="5" id="KW-0597">Phosphoprotein</keyword>
<dbReference type="Pfam" id="PF10497">
    <property type="entry name" value="zf-4CXXC_R1"/>
    <property type="match status" value="1"/>
</dbReference>
<protein>
    <recommendedName>
        <fullName evidence="10">Zinc-finger domain-containing protein</fullName>
    </recommendedName>
</protein>
<keyword evidence="6" id="KW-0832">Ubl conjugation</keyword>
<dbReference type="InParanoid" id="E1ZPC4"/>
<gene>
    <name evidence="11" type="ORF">CHLNCDRAFT_54548</name>
</gene>
<dbReference type="GO" id="GO:0006355">
    <property type="term" value="P:regulation of DNA-templated transcription"/>
    <property type="evidence" value="ECO:0007669"/>
    <property type="project" value="InterPro"/>
</dbReference>
<dbReference type="InterPro" id="IPR018866">
    <property type="entry name" value="Znf-4CXXC_R1"/>
</dbReference>
<evidence type="ECO:0000256" key="2">
    <source>
        <dbReference type="ARBA" id="ARBA00004496"/>
    </source>
</evidence>
<evidence type="ECO:0000256" key="1">
    <source>
        <dbReference type="ARBA" id="ARBA00004123"/>
    </source>
</evidence>
<evidence type="ECO:0000256" key="3">
    <source>
        <dbReference type="ARBA" id="ARBA00022490"/>
    </source>
</evidence>
<evidence type="ECO:0000256" key="4">
    <source>
        <dbReference type="ARBA" id="ARBA00022499"/>
    </source>
</evidence>
<dbReference type="OMA" id="PLCRDIC"/>
<comment type="subcellular location">
    <subcellularLocation>
        <location evidence="2">Cytoplasm</location>
    </subcellularLocation>
    <subcellularLocation>
        <location evidence="1">Nucleus</location>
    </subcellularLocation>
</comment>
<dbReference type="GO" id="GO:0005634">
    <property type="term" value="C:nucleus"/>
    <property type="evidence" value="ECO:0007669"/>
    <property type="project" value="UniProtKB-SubCell"/>
</dbReference>